<evidence type="ECO:0000256" key="2">
    <source>
        <dbReference type="ARBA" id="ARBA00022816"/>
    </source>
</evidence>
<feature type="region of interest" description="Disordered" evidence="5">
    <location>
        <begin position="198"/>
        <end position="228"/>
    </location>
</feature>
<feature type="region of interest" description="Disordered" evidence="5">
    <location>
        <begin position="272"/>
        <end position="294"/>
    </location>
</feature>
<dbReference type="InterPro" id="IPR000156">
    <property type="entry name" value="Ran_bind_dom"/>
</dbReference>
<dbReference type="CDD" id="cd13170">
    <property type="entry name" value="RanBD_NUP50"/>
    <property type="match status" value="1"/>
</dbReference>
<evidence type="ECO:0000256" key="1">
    <source>
        <dbReference type="ARBA" id="ARBA00004567"/>
    </source>
</evidence>
<organism evidence="7 8">
    <name type="scientific">Dorcoceras hygrometricum</name>
    <dbReference type="NCBI Taxonomy" id="472368"/>
    <lineage>
        <taxon>Eukaryota</taxon>
        <taxon>Viridiplantae</taxon>
        <taxon>Streptophyta</taxon>
        <taxon>Embryophyta</taxon>
        <taxon>Tracheophyta</taxon>
        <taxon>Spermatophyta</taxon>
        <taxon>Magnoliopsida</taxon>
        <taxon>eudicotyledons</taxon>
        <taxon>Gunneridae</taxon>
        <taxon>Pentapetalae</taxon>
        <taxon>asterids</taxon>
        <taxon>lamiids</taxon>
        <taxon>Lamiales</taxon>
        <taxon>Gesneriaceae</taxon>
        <taxon>Didymocarpoideae</taxon>
        <taxon>Trichosporeae</taxon>
        <taxon>Loxocarpinae</taxon>
        <taxon>Dorcoceras</taxon>
    </lineage>
</organism>
<keyword evidence="2" id="KW-0509">mRNA transport</keyword>
<dbReference type="OrthoDB" id="185618at2759"/>
<dbReference type="EMBL" id="KQ996399">
    <property type="protein sequence ID" value="KZV45308.1"/>
    <property type="molecule type" value="Genomic_DNA"/>
</dbReference>
<feature type="compositionally biased region" description="Polar residues" evidence="5">
    <location>
        <begin position="14"/>
        <end position="25"/>
    </location>
</feature>
<dbReference type="InterPro" id="IPR011993">
    <property type="entry name" value="PH-like_dom_sf"/>
</dbReference>
<sequence length="421" mass="45669">MRGTKRSGIFDSTPIFSSNDSSMQSKRLIMGSQFDAQKAEPSSLQQRQPLDMKRAESSRQHVRALNSQFASWIQAQLQSHPDELWEDGVQDYLNHAKSIVEKFSDVVNWLKINGSNGESSYQSFGDAQTKPTSGIGINSDKSFLEKPGFSPTVTVGLGLKPGKLQSNDTETKPALVADKNITNLFSVKPGFPPVATARFGKSSSQLHSSDTKVKSSSEADKIDHKPGFPPVGTATFGTSWTPGSLFNNNNSSFTFGGTQVSDPANVNSVAAKVSNEEDGDDAEQPSSPSLKRSEEKGVCVVHEVKCKLYVKSIDQADKDEWRDKGMGQLSIKCKEGVTKGTKESKPTIVIRNDVGKVLLNALLYPGIKTNTQKNSVVAIFHTSADGDNSDSVVARTFLIRTKTTEDRDKLAAVIQEYAPAA</sequence>
<feature type="region of interest" description="Disordered" evidence="5">
    <location>
        <begin position="1"/>
        <end position="59"/>
    </location>
</feature>
<dbReference type="Proteomes" id="UP000250235">
    <property type="component" value="Unassembled WGS sequence"/>
</dbReference>
<keyword evidence="4" id="KW-0539">Nucleus</keyword>
<dbReference type="PANTHER" id="PTHR23138">
    <property type="entry name" value="RAN BINDING PROTEIN"/>
    <property type="match status" value="1"/>
</dbReference>
<evidence type="ECO:0000256" key="5">
    <source>
        <dbReference type="SAM" id="MobiDB-lite"/>
    </source>
</evidence>
<dbReference type="Gene3D" id="2.30.29.30">
    <property type="entry name" value="Pleckstrin-homology domain (PH domain)/Phosphotyrosine-binding domain (PTB)"/>
    <property type="match status" value="1"/>
</dbReference>
<evidence type="ECO:0000256" key="3">
    <source>
        <dbReference type="ARBA" id="ARBA00023010"/>
    </source>
</evidence>
<feature type="domain" description="RanBD1" evidence="6">
    <location>
        <begin position="292"/>
        <end position="421"/>
    </location>
</feature>
<reference evidence="7 8" key="1">
    <citation type="journal article" date="2015" name="Proc. Natl. Acad. Sci. U.S.A.">
        <title>The resurrection genome of Boea hygrometrica: A blueprint for survival of dehydration.</title>
        <authorList>
            <person name="Xiao L."/>
            <person name="Yang G."/>
            <person name="Zhang L."/>
            <person name="Yang X."/>
            <person name="Zhao S."/>
            <person name="Ji Z."/>
            <person name="Zhou Q."/>
            <person name="Hu M."/>
            <person name="Wang Y."/>
            <person name="Chen M."/>
            <person name="Xu Y."/>
            <person name="Jin H."/>
            <person name="Xiao X."/>
            <person name="Hu G."/>
            <person name="Bao F."/>
            <person name="Hu Y."/>
            <person name="Wan P."/>
            <person name="Li L."/>
            <person name="Deng X."/>
            <person name="Kuang T."/>
            <person name="Xiang C."/>
            <person name="Zhu J.K."/>
            <person name="Oliver M.J."/>
            <person name="He Y."/>
        </authorList>
    </citation>
    <scope>NUCLEOTIDE SEQUENCE [LARGE SCALE GENOMIC DNA]</scope>
    <source>
        <strain evidence="8">cv. XS01</strain>
    </source>
</reference>
<dbReference type="GO" id="GO:0005643">
    <property type="term" value="C:nuclear pore"/>
    <property type="evidence" value="ECO:0007669"/>
    <property type="project" value="UniProtKB-SubCell"/>
</dbReference>
<dbReference type="SUPFAM" id="SSF50729">
    <property type="entry name" value="PH domain-like"/>
    <property type="match status" value="1"/>
</dbReference>
<dbReference type="InterPro" id="IPR045255">
    <property type="entry name" value="RanBP1-like"/>
</dbReference>
<name>A0A2Z7CEE9_9LAMI</name>
<keyword evidence="4" id="KW-0653">Protein transport</keyword>
<feature type="compositionally biased region" description="Basic and acidic residues" evidence="5">
    <location>
        <begin position="50"/>
        <end position="59"/>
    </location>
</feature>
<dbReference type="AlphaFoldDB" id="A0A2Z7CEE9"/>
<comment type="subcellular location">
    <subcellularLocation>
        <location evidence="1">Nucleus</location>
        <location evidence="1">Nuclear pore complex</location>
    </subcellularLocation>
</comment>
<evidence type="ECO:0000259" key="6">
    <source>
        <dbReference type="PROSITE" id="PS50196"/>
    </source>
</evidence>
<evidence type="ECO:0000313" key="7">
    <source>
        <dbReference type="EMBL" id="KZV45308.1"/>
    </source>
</evidence>
<gene>
    <name evidence="7" type="ORF">F511_04046</name>
</gene>
<keyword evidence="4" id="KW-0906">Nuclear pore complex</keyword>
<accession>A0A2Z7CEE9</accession>
<dbReference type="Pfam" id="PF00638">
    <property type="entry name" value="Ran_BP1"/>
    <property type="match status" value="1"/>
</dbReference>
<keyword evidence="8" id="KW-1185">Reference proteome</keyword>
<keyword evidence="3" id="KW-0811">Translocation</keyword>
<protein>
    <recommendedName>
        <fullName evidence="6">RanBD1 domain-containing protein</fullName>
    </recommendedName>
</protein>
<evidence type="ECO:0000313" key="8">
    <source>
        <dbReference type="Proteomes" id="UP000250235"/>
    </source>
</evidence>
<evidence type="ECO:0000256" key="4">
    <source>
        <dbReference type="ARBA" id="ARBA00023132"/>
    </source>
</evidence>
<proteinExistence type="predicted"/>
<keyword evidence="2" id="KW-0813">Transport</keyword>
<dbReference type="PANTHER" id="PTHR23138:SF141">
    <property type="entry name" value="NUCLEAR PORE COMPLEX PROTEIN NUP50"/>
    <property type="match status" value="1"/>
</dbReference>
<dbReference type="PROSITE" id="PS50196">
    <property type="entry name" value="RANBD1"/>
    <property type="match status" value="1"/>
</dbReference>
<dbReference type="SMART" id="SM00160">
    <property type="entry name" value="RanBD"/>
    <property type="match status" value="1"/>
</dbReference>
<dbReference type="GO" id="GO:0015031">
    <property type="term" value="P:protein transport"/>
    <property type="evidence" value="ECO:0007669"/>
    <property type="project" value="UniProtKB-KW"/>
</dbReference>
<dbReference type="GO" id="GO:0051028">
    <property type="term" value="P:mRNA transport"/>
    <property type="evidence" value="ECO:0007669"/>
    <property type="project" value="UniProtKB-KW"/>
</dbReference>
<feature type="compositionally biased region" description="Basic and acidic residues" evidence="5">
    <location>
        <begin position="209"/>
        <end position="226"/>
    </location>
</feature>